<proteinExistence type="predicted"/>
<keyword evidence="2" id="KW-1185">Reference proteome</keyword>
<sequence>MIARRWHGRVPASKADEYLELMKEVGLPDYRSTEGNRGAWCLYGREGDVMHVEMFTLWDDLDAIRRFAGEELTRAKYYDFDPDYLLELEPEVTHLEVIEA</sequence>
<name>A0ABT0S0Q1_9SPHN</name>
<comment type="caution">
    <text evidence="1">The sequence shown here is derived from an EMBL/GenBank/DDBJ whole genome shotgun (WGS) entry which is preliminary data.</text>
</comment>
<evidence type="ECO:0008006" key="3">
    <source>
        <dbReference type="Google" id="ProtNLM"/>
    </source>
</evidence>
<accession>A0ABT0S0Q1</accession>
<dbReference type="EMBL" id="JAMGBE010000002">
    <property type="protein sequence ID" value="MCL6729429.1"/>
    <property type="molecule type" value="Genomic_DNA"/>
</dbReference>
<gene>
    <name evidence="1" type="ORF">LZ538_05075</name>
</gene>
<evidence type="ECO:0000313" key="1">
    <source>
        <dbReference type="EMBL" id="MCL6729429.1"/>
    </source>
</evidence>
<reference evidence="1" key="1">
    <citation type="submission" date="2022-05" db="EMBL/GenBank/DDBJ databases">
        <authorList>
            <person name="Jo J.-H."/>
            <person name="Im W.-T."/>
        </authorList>
    </citation>
    <scope>NUCLEOTIDE SEQUENCE</scope>
    <source>
        <strain evidence="1">SE220</strain>
    </source>
</reference>
<evidence type="ECO:0000313" key="2">
    <source>
        <dbReference type="Proteomes" id="UP001165342"/>
    </source>
</evidence>
<dbReference type="RefSeq" id="WP_249830930.1">
    <property type="nucleotide sequence ID" value="NZ_JAMGBE010000002.1"/>
</dbReference>
<organism evidence="1 2">
    <name type="scientific">Sphingomonas hankyongi</name>
    <dbReference type="NCBI Taxonomy" id="2908209"/>
    <lineage>
        <taxon>Bacteria</taxon>
        <taxon>Pseudomonadati</taxon>
        <taxon>Pseudomonadota</taxon>
        <taxon>Alphaproteobacteria</taxon>
        <taxon>Sphingomonadales</taxon>
        <taxon>Sphingomonadaceae</taxon>
        <taxon>Sphingomonas</taxon>
    </lineage>
</organism>
<dbReference type="Proteomes" id="UP001165342">
    <property type="component" value="Unassembled WGS sequence"/>
</dbReference>
<protein>
    <recommendedName>
        <fullName evidence="3">Antibiotic biosynthesis monooxygenase</fullName>
    </recommendedName>
</protein>
<dbReference type="SUPFAM" id="SSF54909">
    <property type="entry name" value="Dimeric alpha+beta barrel"/>
    <property type="match status" value="1"/>
</dbReference>
<dbReference type="InterPro" id="IPR011008">
    <property type="entry name" value="Dimeric_a/b-barrel"/>
</dbReference>